<evidence type="ECO:0000256" key="7">
    <source>
        <dbReference type="RuleBase" id="RU365059"/>
    </source>
</evidence>
<evidence type="ECO:0000313" key="10">
    <source>
        <dbReference type="Proteomes" id="UP001174694"/>
    </source>
</evidence>
<dbReference type="GO" id="GO:0005737">
    <property type="term" value="C:cytoplasm"/>
    <property type="evidence" value="ECO:0007669"/>
    <property type="project" value="UniProtKB-SubCell"/>
</dbReference>
<name>A0AA38R7G6_9PEZI</name>
<dbReference type="AlphaFoldDB" id="A0AA38R7G6"/>
<dbReference type="PANTHER" id="PTHR21231">
    <property type="entry name" value="XPA-BINDING PROTEIN 1-RELATED"/>
    <property type="match status" value="1"/>
</dbReference>
<evidence type="ECO:0000256" key="8">
    <source>
        <dbReference type="SAM" id="MobiDB-lite"/>
    </source>
</evidence>
<dbReference type="EMBL" id="JANBVO010000031">
    <property type="protein sequence ID" value="KAJ9138194.1"/>
    <property type="molecule type" value="Genomic_DNA"/>
</dbReference>
<keyword evidence="6 7" id="KW-0342">GTP-binding</keyword>
<feature type="compositionally biased region" description="Basic and acidic residues" evidence="8">
    <location>
        <begin position="328"/>
        <end position="337"/>
    </location>
</feature>
<dbReference type="InterPro" id="IPR030230">
    <property type="entry name" value="Gpn1/Npa3/XAB1"/>
</dbReference>
<sequence length="396" mass="43678">MASTSGSSTESASKPVAIVCVGMAGSGKTTFMQRINAYLHEKKDPPYVVNLDPAVLNVPFDSNIDIRESVNYKEVMKQYNLGPNGGILTSLNLFATKVDQVLHLLEKRTSPDPENPARKPIKNIIVDTPGQIEVFVWSASGTILLESLASSFPTVIAYIIDTPRTASTSTFMSNMLYACSILYKTKLPMILVFNKTDVKDATFAKEWMTDYDAFQAALRADEQNNAFGGAEGGDGMGGGSGYMGSLLNSMSLMLEEFYAHLSVVGVSSMTGQGVDEFFEAVQEKKEEFLRDYQPELEKRRQERDDAKKKAREKELDKMMKGMSFSGDAGKEKTTGLKEDDEDDDMDVISDEDDDDEDYDENDKEGLQARYEAALNGEDEGLGADASFAKYLYSQRG</sequence>
<keyword evidence="5 7" id="KW-0378">Hydrolase</keyword>
<feature type="region of interest" description="Disordered" evidence="8">
    <location>
        <begin position="292"/>
        <end position="366"/>
    </location>
</feature>
<evidence type="ECO:0000256" key="2">
    <source>
        <dbReference type="ARBA" id="ARBA00022490"/>
    </source>
</evidence>
<protein>
    <recommendedName>
        <fullName evidence="7">GPN-loop GTPase</fullName>
        <ecNumber evidence="7">3.6.5.-</ecNumber>
    </recommendedName>
</protein>
<comment type="subcellular location">
    <subcellularLocation>
        <location evidence="7">Cytoplasm</location>
    </subcellularLocation>
    <subcellularLocation>
        <location evidence="7">Nucleus</location>
    </subcellularLocation>
</comment>
<proteinExistence type="inferred from homology"/>
<feature type="compositionally biased region" description="Acidic residues" evidence="8">
    <location>
        <begin position="338"/>
        <end position="362"/>
    </location>
</feature>
<accession>A0AA38R7G6</accession>
<comment type="subunit">
    <text evidence="7">Binds to RNA polymerase II.</text>
</comment>
<evidence type="ECO:0000256" key="3">
    <source>
        <dbReference type="ARBA" id="ARBA00022553"/>
    </source>
</evidence>
<feature type="compositionally biased region" description="Basic and acidic residues" evidence="8">
    <location>
        <begin position="292"/>
        <end position="319"/>
    </location>
</feature>
<evidence type="ECO:0000256" key="5">
    <source>
        <dbReference type="ARBA" id="ARBA00022801"/>
    </source>
</evidence>
<comment type="function">
    <text evidence="7">Small GTPase required for proper nuclear import of RNA polymerase II (RNAPII). May act at an RNAP assembly step prior to nuclear import.</text>
</comment>
<evidence type="ECO:0000313" key="9">
    <source>
        <dbReference type="EMBL" id="KAJ9138194.1"/>
    </source>
</evidence>
<dbReference type="GO" id="GO:0003924">
    <property type="term" value="F:GTPase activity"/>
    <property type="evidence" value="ECO:0007669"/>
    <property type="project" value="InterPro"/>
</dbReference>
<evidence type="ECO:0000256" key="4">
    <source>
        <dbReference type="ARBA" id="ARBA00022741"/>
    </source>
</evidence>
<keyword evidence="3" id="KW-0597">Phosphoprotein</keyword>
<comment type="similarity">
    <text evidence="1 7">Belongs to the GPN-loop GTPase family.</text>
</comment>
<evidence type="ECO:0000256" key="6">
    <source>
        <dbReference type="ARBA" id="ARBA00023134"/>
    </source>
</evidence>
<keyword evidence="2 7" id="KW-0963">Cytoplasm</keyword>
<dbReference type="EC" id="3.6.5.-" evidence="7"/>
<dbReference type="Gene3D" id="3.40.50.300">
    <property type="entry name" value="P-loop containing nucleotide triphosphate hydrolases"/>
    <property type="match status" value="1"/>
</dbReference>
<dbReference type="PANTHER" id="PTHR21231:SF8">
    <property type="entry name" value="GPN-LOOP GTPASE 1"/>
    <property type="match status" value="1"/>
</dbReference>
<gene>
    <name evidence="9" type="ORF">NKR23_g8621</name>
</gene>
<keyword evidence="4 7" id="KW-0547">Nucleotide-binding</keyword>
<dbReference type="Proteomes" id="UP001174694">
    <property type="component" value="Unassembled WGS sequence"/>
</dbReference>
<keyword evidence="10" id="KW-1185">Reference proteome</keyword>
<organism evidence="9 10">
    <name type="scientific">Pleurostoma richardsiae</name>
    <dbReference type="NCBI Taxonomy" id="41990"/>
    <lineage>
        <taxon>Eukaryota</taxon>
        <taxon>Fungi</taxon>
        <taxon>Dikarya</taxon>
        <taxon>Ascomycota</taxon>
        <taxon>Pezizomycotina</taxon>
        <taxon>Sordariomycetes</taxon>
        <taxon>Sordariomycetidae</taxon>
        <taxon>Calosphaeriales</taxon>
        <taxon>Pleurostomataceae</taxon>
        <taxon>Pleurostoma</taxon>
    </lineage>
</organism>
<reference evidence="9" key="1">
    <citation type="submission" date="2022-07" db="EMBL/GenBank/DDBJ databases">
        <title>Fungi with potential for degradation of polypropylene.</title>
        <authorList>
            <person name="Gostincar C."/>
        </authorList>
    </citation>
    <scope>NUCLEOTIDE SEQUENCE</scope>
    <source>
        <strain evidence="9">EXF-13308</strain>
    </source>
</reference>
<dbReference type="SUPFAM" id="SSF52540">
    <property type="entry name" value="P-loop containing nucleoside triphosphate hydrolases"/>
    <property type="match status" value="1"/>
</dbReference>
<dbReference type="CDD" id="cd17870">
    <property type="entry name" value="GPN1"/>
    <property type="match status" value="1"/>
</dbReference>
<dbReference type="Pfam" id="PF03029">
    <property type="entry name" value="ATP_bind_1"/>
    <property type="match status" value="1"/>
</dbReference>
<dbReference type="GO" id="GO:0005634">
    <property type="term" value="C:nucleus"/>
    <property type="evidence" value="ECO:0007669"/>
    <property type="project" value="UniProtKB-SubCell"/>
</dbReference>
<evidence type="ECO:0000256" key="1">
    <source>
        <dbReference type="ARBA" id="ARBA00005290"/>
    </source>
</evidence>
<dbReference type="FunFam" id="3.40.50.300:FF:000579">
    <property type="entry name" value="GPN-loop GTPase"/>
    <property type="match status" value="1"/>
</dbReference>
<dbReference type="GO" id="GO:0005525">
    <property type="term" value="F:GTP binding"/>
    <property type="evidence" value="ECO:0007669"/>
    <property type="project" value="UniProtKB-KW"/>
</dbReference>
<dbReference type="InterPro" id="IPR027417">
    <property type="entry name" value="P-loop_NTPase"/>
</dbReference>
<dbReference type="InterPro" id="IPR004130">
    <property type="entry name" value="Gpn"/>
</dbReference>
<comment type="caution">
    <text evidence="9">The sequence shown here is derived from an EMBL/GenBank/DDBJ whole genome shotgun (WGS) entry which is preliminary data.</text>
</comment>